<evidence type="ECO:0000259" key="4">
    <source>
        <dbReference type="PROSITE" id="PS51272"/>
    </source>
</evidence>
<feature type="domain" description="SLH" evidence="4">
    <location>
        <begin position="505"/>
        <end position="562"/>
    </location>
</feature>
<dbReference type="Proteomes" id="UP000824165">
    <property type="component" value="Unassembled WGS sequence"/>
</dbReference>
<dbReference type="EMBL" id="DVLU01000032">
    <property type="protein sequence ID" value="HIT85029.1"/>
    <property type="molecule type" value="Genomic_DNA"/>
</dbReference>
<dbReference type="PROSITE" id="PS51272">
    <property type="entry name" value="SLH"/>
    <property type="match status" value="3"/>
</dbReference>
<evidence type="ECO:0000313" key="5">
    <source>
        <dbReference type="EMBL" id="HIT85029.1"/>
    </source>
</evidence>
<name>A0A9D1H4F9_9FIRM</name>
<organism evidence="5 6">
    <name type="scientific">Candidatus Ornithomonoglobus intestinigallinarum</name>
    <dbReference type="NCBI Taxonomy" id="2840894"/>
    <lineage>
        <taxon>Bacteria</taxon>
        <taxon>Bacillati</taxon>
        <taxon>Bacillota</taxon>
        <taxon>Clostridia</taxon>
        <taxon>Candidatus Ornithomonoglobus</taxon>
    </lineage>
</organism>
<feature type="chain" id="PRO_5039598741" evidence="3">
    <location>
        <begin position="23"/>
        <end position="562"/>
    </location>
</feature>
<dbReference type="InterPro" id="IPR051465">
    <property type="entry name" value="Cell_Envelope_Struct_Comp"/>
</dbReference>
<proteinExistence type="predicted"/>
<feature type="compositionally biased region" description="Polar residues" evidence="2">
    <location>
        <begin position="356"/>
        <end position="379"/>
    </location>
</feature>
<dbReference type="InterPro" id="IPR001119">
    <property type="entry name" value="SLH_dom"/>
</dbReference>
<protein>
    <submittedName>
        <fullName evidence="5">S-layer homology domain-containing protein</fullName>
    </submittedName>
</protein>
<keyword evidence="1" id="KW-0677">Repeat</keyword>
<sequence length="562" mass="60528">MRKLISILSAASMLLSFTAAYADDDEARCGFDCRPGTVLMTGSVYVPGLEYPSAVSVRVTDSEGELNYYDIIYTDDSGNAGFTYKNNGESGDYTCSFDISLTGETLTAVYSDFKDKDFLSAFALNAEAFAKNADVSSLKTLIEENDYWLKTDRSVFDTLSVQEEVYKLMTSDNPDYPEASDVKAAFERCAYLENVNKSGSAAVKRLYEDDKSNMLFGLDELIPESGGENVFEKLSESTKNKIYSAAAGTYNNSDTFAADFTEQVLLAAISGAANYNEVKLVLEAYKAAGKISYSNTLDVSDYKSLMGKKLDSYNDVSDAVAELKSSGTNNTGGSGGGGTGGSGGGSFGGGGRDPISVNNAEKPNANQGGNGQTTESKPNVNKYFDDMEETKWALDAVNALYEKGIVNGVSDRTFDPDRGVTRAEMAKMITLAAGVDTQNNNAPGFSDTDENEWYAPYISAAVDEGYFAGYGDGRFGVNDFITREQAATVVYRMLIAARVDLTAGDFVFDDDAELSDWAKNAVYSLYNGGIISGRSNAMFYPSENMTRAESAVLIYKALGALE</sequence>
<feature type="region of interest" description="Disordered" evidence="2">
    <location>
        <begin position="324"/>
        <end position="380"/>
    </location>
</feature>
<dbReference type="Pfam" id="PF00395">
    <property type="entry name" value="SLH"/>
    <property type="match status" value="3"/>
</dbReference>
<evidence type="ECO:0000256" key="2">
    <source>
        <dbReference type="SAM" id="MobiDB-lite"/>
    </source>
</evidence>
<evidence type="ECO:0000313" key="6">
    <source>
        <dbReference type="Proteomes" id="UP000824165"/>
    </source>
</evidence>
<keyword evidence="3" id="KW-0732">Signal</keyword>
<feature type="compositionally biased region" description="Gly residues" evidence="2">
    <location>
        <begin position="330"/>
        <end position="352"/>
    </location>
</feature>
<reference evidence="5" key="2">
    <citation type="journal article" date="2021" name="PeerJ">
        <title>Extensive microbial diversity within the chicken gut microbiome revealed by metagenomics and culture.</title>
        <authorList>
            <person name="Gilroy R."/>
            <person name="Ravi A."/>
            <person name="Getino M."/>
            <person name="Pursley I."/>
            <person name="Horton D.L."/>
            <person name="Alikhan N.F."/>
            <person name="Baker D."/>
            <person name="Gharbi K."/>
            <person name="Hall N."/>
            <person name="Watson M."/>
            <person name="Adriaenssens E.M."/>
            <person name="Foster-Nyarko E."/>
            <person name="Jarju S."/>
            <person name="Secka A."/>
            <person name="Antonio M."/>
            <person name="Oren A."/>
            <person name="Chaudhuri R.R."/>
            <person name="La Ragione R."/>
            <person name="Hildebrand F."/>
            <person name="Pallen M.J."/>
        </authorList>
    </citation>
    <scope>NUCLEOTIDE SEQUENCE</scope>
    <source>
        <strain evidence="5">CHK181-108</strain>
    </source>
</reference>
<feature type="signal peptide" evidence="3">
    <location>
        <begin position="1"/>
        <end position="22"/>
    </location>
</feature>
<dbReference type="AlphaFoldDB" id="A0A9D1H4F9"/>
<accession>A0A9D1H4F9</accession>
<reference evidence="5" key="1">
    <citation type="submission" date="2020-10" db="EMBL/GenBank/DDBJ databases">
        <authorList>
            <person name="Gilroy R."/>
        </authorList>
    </citation>
    <scope>NUCLEOTIDE SEQUENCE</scope>
    <source>
        <strain evidence="5">CHK181-108</strain>
    </source>
</reference>
<gene>
    <name evidence="5" type="ORF">IAA60_03870</name>
</gene>
<dbReference type="PANTHER" id="PTHR43308">
    <property type="entry name" value="OUTER MEMBRANE PROTEIN ALPHA-RELATED"/>
    <property type="match status" value="1"/>
</dbReference>
<comment type="caution">
    <text evidence="5">The sequence shown here is derived from an EMBL/GenBank/DDBJ whole genome shotgun (WGS) entry which is preliminary data.</text>
</comment>
<feature type="domain" description="SLH" evidence="4">
    <location>
        <begin position="380"/>
        <end position="443"/>
    </location>
</feature>
<feature type="domain" description="SLH" evidence="4">
    <location>
        <begin position="445"/>
        <end position="504"/>
    </location>
</feature>
<evidence type="ECO:0000256" key="3">
    <source>
        <dbReference type="SAM" id="SignalP"/>
    </source>
</evidence>
<evidence type="ECO:0000256" key="1">
    <source>
        <dbReference type="ARBA" id="ARBA00022737"/>
    </source>
</evidence>